<dbReference type="SMART" id="SM00367">
    <property type="entry name" value="LRR_CC"/>
    <property type="match status" value="12"/>
</dbReference>
<dbReference type="EMBL" id="CYKH01000030">
    <property type="protein sequence ID" value="CUE62036.1"/>
    <property type="molecule type" value="Genomic_DNA"/>
</dbReference>
<dbReference type="Pfam" id="PF13516">
    <property type="entry name" value="LRR_6"/>
    <property type="match status" value="2"/>
</dbReference>
<dbReference type="Gene3D" id="3.80.10.10">
    <property type="entry name" value="Ribonuclease Inhibitor"/>
    <property type="match status" value="4"/>
</dbReference>
<feature type="domain" description="F-box/LRR-repeat protein 15-like leucin rich repeat" evidence="3">
    <location>
        <begin position="376"/>
        <end position="449"/>
    </location>
</feature>
<keyword evidence="4" id="KW-0418">Kinase</keyword>
<proteinExistence type="predicted"/>
<gene>
    <name evidence="4" type="ORF">BSAL_49885</name>
</gene>
<evidence type="ECO:0000259" key="3">
    <source>
        <dbReference type="Pfam" id="PF25372"/>
    </source>
</evidence>
<dbReference type="InterPro" id="IPR006553">
    <property type="entry name" value="Leu-rich_rpt_Cys-con_subtyp"/>
</dbReference>
<dbReference type="InterPro" id="IPR050648">
    <property type="entry name" value="F-box_LRR-repeat"/>
</dbReference>
<keyword evidence="4" id="KW-0808">Transferase</keyword>
<protein>
    <submittedName>
        <fullName evidence="4">Receptor-type protein kinase, putative</fullName>
    </submittedName>
</protein>
<dbReference type="Proteomes" id="UP000051952">
    <property type="component" value="Unassembled WGS sequence"/>
</dbReference>
<dbReference type="Pfam" id="PF25372">
    <property type="entry name" value="DUF7885"/>
    <property type="match status" value="2"/>
</dbReference>
<evidence type="ECO:0000256" key="1">
    <source>
        <dbReference type="ARBA" id="ARBA00022786"/>
    </source>
</evidence>
<sequence length="548" mass="58649">MSAKEPPLALSLLITESVKAYGATMIRWTTKVLHAVATTAITTAAAVGLTKPTKTPSAPTAFAPSNEVTDGNLSIRIKSHSSRTRMMQEGGERTTTRTRGASHSLQRLRQLKVCSFRITDAGLAHISSAFRELRQLNLSWCQRITDKGVSSLSWQHLEMIDLTGTAVTEASIELLAMSSPHLRRLELSRCTGTAAVGAVGGVGVSKLASFFELNHLALDYFRATAEGECLRDVLMALSNLTFLDCGNCLLVTDGCLEVAASLQHLRHLELCSCGQITDAGLLHMFAPSAKVTQLRHLDKSGCRAVTNAGLAAAFASLTTSSVAKQLRHLTLSSTNITDNGVMLIATAMPQLTELCLSGCAEITDSGVMHVSTFLLELTLLDVSWCDAITDGGLSSVSSLQQLQHLDLSWSSGFTDVGLAQAASSLRHLQYLNLDSCHITDDGIAAALSSLLHVKTLYLGSCDVTDVSLRVMSNFLMQLESLDVSKCDQITDVGLQSLASLPFLEVLQLAECGSITDACLRSFESMHQLIFGPCTGRFVAATLAVLESR</sequence>
<feature type="domain" description="F-box/LRR-repeat protein 15-like leucin rich repeat" evidence="3">
    <location>
        <begin position="235"/>
        <end position="369"/>
    </location>
</feature>
<evidence type="ECO:0000313" key="5">
    <source>
        <dbReference type="Proteomes" id="UP000051952"/>
    </source>
</evidence>
<organism evidence="4 5">
    <name type="scientific">Bodo saltans</name>
    <name type="common">Flagellated protozoan</name>
    <dbReference type="NCBI Taxonomy" id="75058"/>
    <lineage>
        <taxon>Eukaryota</taxon>
        <taxon>Discoba</taxon>
        <taxon>Euglenozoa</taxon>
        <taxon>Kinetoplastea</taxon>
        <taxon>Metakinetoplastina</taxon>
        <taxon>Eubodonida</taxon>
        <taxon>Bodonidae</taxon>
        <taxon>Bodo</taxon>
    </lineage>
</organism>
<evidence type="ECO:0000256" key="2">
    <source>
        <dbReference type="SAM" id="MobiDB-lite"/>
    </source>
</evidence>
<dbReference type="PANTHER" id="PTHR13382">
    <property type="entry name" value="MITOCHONDRIAL ATP SYNTHASE COUPLING FACTOR B"/>
    <property type="match status" value="1"/>
</dbReference>
<evidence type="ECO:0000313" key="4">
    <source>
        <dbReference type="EMBL" id="CUE62036.1"/>
    </source>
</evidence>
<dbReference type="GO" id="GO:0005737">
    <property type="term" value="C:cytoplasm"/>
    <property type="evidence" value="ECO:0007669"/>
    <property type="project" value="TreeGrafter"/>
</dbReference>
<dbReference type="SMART" id="SM00368">
    <property type="entry name" value="LRR_RI"/>
    <property type="match status" value="5"/>
</dbReference>
<dbReference type="GO" id="GO:0016301">
    <property type="term" value="F:kinase activity"/>
    <property type="evidence" value="ECO:0007669"/>
    <property type="project" value="UniProtKB-KW"/>
</dbReference>
<dbReference type="InterPro" id="IPR057207">
    <property type="entry name" value="FBXL15_LRR"/>
</dbReference>
<accession>A0A0S4IK76</accession>
<dbReference type="VEuPathDB" id="TriTrypDB:BSAL_49885"/>
<feature type="region of interest" description="Disordered" evidence="2">
    <location>
        <begin position="82"/>
        <end position="102"/>
    </location>
</feature>
<dbReference type="SUPFAM" id="SSF52047">
    <property type="entry name" value="RNI-like"/>
    <property type="match status" value="1"/>
</dbReference>
<keyword evidence="1" id="KW-0833">Ubl conjugation pathway</keyword>
<dbReference type="AlphaFoldDB" id="A0A0S4IK76"/>
<keyword evidence="5" id="KW-1185">Reference proteome</keyword>
<dbReference type="InterPro" id="IPR001611">
    <property type="entry name" value="Leu-rich_rpt"/>
</dbReference>
<dbReference type="OrthoDB" id="263256at2759"/>
<dbReference type="InterPro" id="IPR032675">
    <property type="entry name" value="LRR_dom_sf"/>
</dbReference>
<name>A0A0S4IK76_BODSA</name>
<reference evidence="5" key="1">
    <citation type="submission" date="2015-09" db="EMBL/GenBank/DDBJ databases">
        <authorList>
            <consortium name="Pathogen Informatics"/>
        </authorList>
    </citation>
    <scope>NUCLEOTIDE SEQUENCE [LARGE SCALE GENOMIC DNA]</scope>
    <source>
        <strain evidence="5">Lake Konstanz</strain>
    </source>
</reference>
<keyword evidence="4" id="KW-0675">Receptor</keyword>